<dbReference type="AlphaFoldDB" id="J7L7D6"/>
<evidence type="ECO:0000313" key="3">
    <source>
        <dbReference type="Proteomes" id="UP000003779"/>
    </source>
</evidence>
<evidence type="ECO:0000256" key="1">
    <source>
        <dbReference type="SAM" id="MobiDB-lite"/>
    </source>
</evidence>
<dbReference type="HOGENOM" id="CLU_3313505_0_0_11"/>
<reference evidence="3" key="2">
    <citation type="submission" date="2012-08" db="EMBL/GenBank/DDBJ databases">
        <title>Whole-genome sequence of Nocardiopsis alba strain ATCC BAA-2165 associated with honeybees.</title>
        <authorList>
            <person name="Qiao J."/>
            <person name="Chen L."/>
            <person name="Li Y."/>
            <person name="Wang J."/>
            <person name="Zhang W."/>
            <person name="Chen S."/>
        </authorList>
    </citation>
    <scope>NUCLEOTIDE SEQUENCE [LARGE SCALE GENOMIC DNA]</scope>
    <source>
        <strain evidence="3">ATCC BAA-2165 / BE74</strain>
    </source>
</reference>
<proteinExistence type="predicted"/>
<gene>
    <name evidence="2" type="ordered locus">B005_1155</name>
</gene>
<dbReference type="KEGG" id="nal:B005_1155"/>
<protein>
    <submittedName>
        <fullName evidence="2">Uncharacterized protein</fullName>
    </submittedName>
</protein>
<name>J7L7D6_NOCAA</name>
<dbReference type="EMBL" id="CP003788">
    <property type="protein sequence ID" value="AFR08586.1"/>
    <property type="molecule type" value="Genomic_DNA"/>
</dbReference>
<evidence type="ECO:0000313" key="2">
    <source>
        <dbReference type="EMBL" id="AFR08586.1"/>
    </source>
</evidence>
<reference evidence="2 3" key="1">
    <citation type="journal article" date="2012" name="J. Bacteriol.">
        <title>Whole-Genome Sequence of Nocardiopsis alba Strain ATCC BAA-2165, Associated with Honeybees.</title>
        <authorList>
            <person name="Qiao J."/>
            <person name="Chen L."/>
            <person name="Li Y."/>
            <person name="Wang J."/>
            <person name="Zhang W."/>
            <person name="Chen S."/>
        </authorList>
    </citation>
    <scope>NUCLEOTIDE SEQUENCE [LARGE SCALE GENOMIC DNA]</scope>
    <source>
        <strain evidence="3">ATCC BAA-2165 / BE74</strain>
    </source>
</reference>
<dbReference type="Proteomes" id="UP000003779">
    <property type="component" value="Chromosome"/>
</dbReference>
<sequence>MKHLGEFRLHPGALSRGEDDDGSRAFHAHWRRPLVIAGT</sequence>
<feature type="region of interest" description="Disordered" evidence="1">
    <location>
        <begin position="1"/>
        <end position="24"/>
    </location>
</feature>
<dbReference type="STRING" id="1205910.B005_1155"/>
<dbReference type="PATRIC" id="fig|1205910.3.peg.1101"/>
<accession>J7L7D6</accession>
<organism evidence="2 3">
    <name type="scientific">Nocardiopsis alba (strain ATCC BAA-2165 / BE74)</name>
    <dbReference type="NCBI Taxonomy" id="1205910"/>
    <lineage>
        <taxon>Bacteria</taxon>
        <taxon>Bacillati</taxon>
        <taxon>Actinomycetota</taxon>
        <taxon>Actinomycetes</taxon>
        <taxon>Streptosporangiales</taxon>
        <taxon>Nocardiopsidaceae</taxon>
        <taxon>Nocardiopsis</taxon>
    </lineage>
</organism>